<dbReference type="EMBL" id="JASBWR010000002">
    <property type="protein sequence ID" value="KAJ9113485.1"/>
    <property type="molecule type" value="Genomic_DNA"/>
</dbReference>
<dbReference type="Proteomes" id="UP001241377">
    <property type="component" value="Unassembled WGS sequence"/>
</dbReference>
<name>A0ACC2WNY6_9TREE</name>
<gene>
    <name evidence="1" type="ORF">QFC19_000405</name>
</gene>
<feature type="non-terminal residue" evidence="1">
    <location>
        <position position="604"/>
    </location>
</feature>
<keyword evidence="2" id="KW-1185">Reference proteome</keyword>
<reference evidence="1" key="1">
    <citation type="submission" date="2023-04" db="EMBL/GenBank/DDBJ databases">
        <title>Draft Genome sequencing of Naganishia species isolated from polar environments using Oxford Nanopore Technology.</title>
        <authorList>
            <person name="Leo P."/>
            <person name="Venkateswaran K."/>
        </authorList>
    </citation>
    <scope>NUCLEOTIDE SEQUENCE</scope>
    <source>
        <strain evidence="1">MNA-CCFEE 5261</strain>
    </source>
</reference>
<evidence type="ECO:0000313" key="1">
    <source>
        <dbReference type="EMBL" id="KAJ9113485.1"/>
    </source>
</evidence>
<sequence>MFKLSFTLTGHELDVRCVAIAGTKTIISGLRDATVRSWTPTASNLSLDDSLVVFHSPENSFINAVAYIDEVNCTGEPLVASGGKDCIVFLSPIAIDPSAQDMAKYNLIGHENNVCALSYADNNLISGSWDATARVWDLESMQTKYVLRGHTASVWDVKILDAKNDIYLTASADGTIRKWKGDKEVKQYKGHQDVVRKLLLFPDGKSFASCSNDATIVIWDLESGSIIQRLAGHTSFIYDLGLLPNGDLVSCGEDRSVRVWRDNAIIQAITLPCVSVWCLATFDNGDFVVGGSDKLLRIFTREQSRTAPQAELDQFLETVQQSAIAEQSVNDLKKTDIPGYEALEKPGKQEGSTIMVKNHAGTIEAHQWSGGEWVKIGDVVGSTGSTEKKTFDGEEYDYVFDVDVEDGAPPLKLPFNHNDNPYEAADKFLAANELPASYREEVVRFILQNTGGAQLDLAPAPVTNPYSDNQQTSTAAAVKVIPEKTYYHFKEYKEEQLSRGFVKFNKEQSHSFSESETNEILLKLKNLTSAESLSLLTVTIPQILLKWDPKAHLIGFDLMRVCVPRITAVDFLRSLDAAQIVFDSISSGLDTVEDNVALFMMILK</sequence>
<protein>
    <submittedName>
        <fullName evidence="1">Uncharacterized protein</fullName>
    </submittedName>
</protein>
<organism evidence="1 2">
    <name type="scientific">Naganishia cerealis</name>
    <dbReference type="NCBI Taxonomy" id="610337"/>
    <lineage>
        <taxon>Eukaryota</taxon>
        <taxon>Fungi</taxon>
        <taxon>Dikarya</taxon>
        <taxon>Basidiomycota</taxon>
        <taxon>Agaricomycotina</taxon>
        <taxon>Tremellomycetes</taxon>
        <taxon>Filobasidiales</taxon>
        <taxon>Filobasidiaceae</taxon>
        <taxon>Naganishia</taxon>
    </lineage>
</organism>
<evidence type="ECO:0000313" key="2">
    <source>
        <dbReference type="Proteomes" id="UP001241377"/>
    </source>
</evidence>
<proteinExistence type="predicted"/>
<accession>A0ACC2WNY6</accession>
<comment type="caution">
    <text evidence="1">The sequence shown here is derived from an EMBL/GenBank/DDBJ whole genome shotgun (WGS) entry which is preliminary data.</text>
</comment>